<protein>
    <submittedName>
        <fullName evidence="3">Pseudomurein-binding protein</fullName>
    </submittedName>
</protein>
<dbReference type="EMBL" id="CP104550">
    <property type="protein sequence ID" value="UXH32478.1"/>
    <property type="molecule type" value="Genomic_DNA"/>
</dbReference>
<evidence type="ECO:0000256" key="1">
    <source>
        <dbReference type="SAM" id="MobiDB-lite"/>
    </source>
</evidence>
<evidence type="ECO:0000259" key="2">
    <source>
        <dbReference type="SMART" id="SM00460"/>
    </source>
</evidence>
<reference evidence="3" key="1">
    <citation type="submission" date="2022-09" db="EMBL/GenBank/DDBJ databases">
        <title>Characterization of three MwoI isoschizomers from sequenced genome and metagenomes.</title>
        <authorList>
            <person name="Fomenkov A."/>
            <person name="Xu S.Y."/>
            <person name="Roberts R.J."/>
        </authorList>
    </citation>
    <scope>NUCLEOTIDE SEQUENCE</scope>
    <source>
        <strain evidence="3">DSM 2970</strain>
    </source>
</reference>
<evidence type="ECO:0000313" key="3">
    <source>
        <dbReference type="EMBL" id="UXH32478.1"/>
    </source>
</evidence>
<dbReference type="PANTHER" id="PTHR33490">
    <property type="entry name" value="BLR5614 PROTEIN-RELATED"/>
    <property type="match status" value="1"/>
</dbReference>
<name>A0A9E7RUN5_METWO</name>
<organism evidence="3">
    <name type="scientific">Methanothermobacter wolfeii</name>
    <name type="common">Methanobacterium wolfei</name>
    <dbReference type="NCBI Taxonomy" id="145261"/>
    <lineage>
        <taxon>Archaea</taxon>
        <taxon>Methanobacteriati</taxon>
        <taxon>Methanobacteriota</taxon>
        <taxon>Methanomada group</taxon>
        <taxon>Methanobacteria</taxon>
        <taxon>Methanobacteriales</taxon>
        <taxon>Methanobacteriaceae</taxon>
        <taxon>Methanothermobacter</taxon>
    </lineage>
</organism>
<dbReference type="Proteomes" id="UP001065373">
    <property type="component" value="Chromosome"/>
</dbReference>
<sequence length="611" mass="65443">MRRSVCMLLACILLINLSSAGYAVNSDENTAPVADEDELAAEDSAGFQSTINQTDTLLSEESSSGTVSESLMESREGNSGPTSEDTAKTENGDLAPCEVKCETDCSINDSEDSEEYGDNSGTLYEAEDSEEYGDNSGTLYEAAGGTVITQEAVLLAAASLKTYIESSGKLPSTVTVGGQVLTVDQFMDLMLKTLLRISGTATALTVRTVQTAPNPSGTATGTLQKTAYLDLAKNVLNFINTNNRAPNYITAGIGKISYQSFIHAISKILTFHQTNKRLPNYVTVQRITSAITPAPVSGSVTQEAVLLAAASLKTYIESSGKLPSTVTVGGQVLTVDQFMDLMLKTLLRISGTATALTVRTVQTAPNPSGTATGTLQKTAYLDLAKNVLNFINTNNRAPNYITAGIGKISYQSFIHAISKILTFHQTNKRLPNYVTVQRITSTSPPASLETRRENDPYNGEGLSGYLVATANCQVNDSTIRSLAANLTAGLSSAWDKATAIFNWVRDKVSYSFYYNTRYGAVNTLKYRTGNCVDQTHLLIALFRAAGLAARYVHGTCTFNSGNTYGHVWAQVLVGDTWYAADPTSSSNSLGAVRNWNTATAKIRGKYASLPF</sequence>
<gene>
    <name evidence="3" type="ORF">N5910_04125</name>
</gene>
<feature type="domain" description="Transglutaminase-like" evidence="2">
    <location>
        <begin position="523"/>
        <end position="584"/>
    </location>
</feature>
<proteinExistence type="predicted"/>
<dbReference type="SMART" id="SM00460">
    <property type="entry name" value="TGc"/>
    <property type="match status" value="1"/>
</dbReference>
<feature type="compositionally biased region" description="Low complexity" evidence="1">
    <location>
        <begin position="57"/>
        <end position="71"/>
    </location>
</feature>
<dbReference type="InterPro" id="IPR002931">
    <property type="entry name" value="Transglutaminase-like"/>
</dbReference>
<dbReference type="RefSeq" id="WP_261599827.1">
    <property type="nucleotide sequence ID" value="NZ_CP104550.1"/>
</dbReference>
<dbReference type="Gene3D" id="3.10.620.30">
    <property type="match status" value="1"/>
</dbReference>
<dbReference type="InterPro" id="IPR038765">
    <property type="entry name" value="Papain-like_cys_pep_sf"/>
</dbReference>
<dbReference type="AlphaFoldDB" id="A0A9E7RUN5"/>
<accession>A0A9E7RUN5</accession>
<dbReference type="PANTHER" id="PTHR33490:SF3">
    <property type="entry name" value="CONSERVED INTEGRAL MEMBRANE PROTEIN"/>
    <property type="match status" value="1"/>
</dbReference>
<feature type="compositionally biased region" description="Polar residues" evidence="1">
    <location>
        <begin position="46"/>
        <end position="56"/>
    </location>
</feature>
<dbReference type="Pfam" id="PF01841">
    <property type="entry name" value="Transglut_core"/>
    <property type="match status" value="1"/>
</dbReference>
<dbReference type="GeneID" id="75106411"/>
<dbReference type="Pfam" id="PF09373">
    <property type="entry name" value="PMBR"/>
    <property type="match status" value="4"/>
</dbReference>
<dbReference type="InterPro" id="IPR018975">
    <property type="entry name" value="Pseudomurein-binding_repeat"/>
</dbReference>
<dbReference type="SUPFAM" id="SSF54001">
    <property type="entry name" value="Cysteine proteinases"/>
    <property type="match status" value="1"/>
</dbReference>
<feature type="region of interest" description="Disordered" evidence="1">
    <location>
        <begin position="41"/>
        <end position="94"/>
    </location>
</feature>